<proteinExistence type="predicted"/>
<keyword evidence="2" id="KW-1185">Reference proteome</keyword>
<name>A0A151IL73_9HYME</name>
<dbReference type="Proteomes" id="UP000078542">
    <property type="component" value="Unassembled WGS sequence"/>
</dbReference>
<evidence type="ECO:0000313" key="1">
    <source>
        <dbReference type="EMBL" id="KYN05494.1"/>
    </source>
</evidence>
<accession>A0A151IL73</accession>
<evidence type="ECO:0000313" key="2">
    <source>
        <dbReference type="Proteomes" id="UP000078542"/>
    </source>
</evidence>
<sequence length="146" mass="16856">MSLLHSQLASVYLVLDWHRSRREEMKNPLSRYLFVVTFAPDLSQLQSSVKVEYPIRLKRSHLDGKAVERVLDIRSRYTDISSDHCLYEFYGRDKNSHNLETREHLRSINAECRTDSSGMHSIASYQINIDKVGGAAGKARAFDRRA</sequence>
<dbReference type="AlphaFoldDB" id="A0A151IL73"/>
<dbReference type="EMBL" id="KQ977133">
    <property type="protein sequence ID" value="KYN05494.1"/>
    <property type="molecule type" value="Genomic_DNA"/>
</dbReference>
<reference evidence="1 2" key="1">
    <citation type="submission" date="2016-03" db="EMBL/GenBank/DDBJ databases">
        <title>Cyphomyrmex costatus WGS genome.</title>
        <authorList>
            <person name="Nygaard S."/>
            <person name="Hu H."/>
            <person name="Boomsma J."/>
            <person name="Zhang G."/>
        </authorList>
    </citation>
    <scope>NUCLEOTIDE SEQUENCE [LARGE SCALE GENOMIC DNA]</scope>
    <source>
        <strain evidence="1">MS0001</strain>
        <tissue evidence="1">Whole body</tissue>
    </source>
</reference>
<protein>
    <submittedName>
        <fullName evidence="1">Uncharacterized protein</fullName>
    </submittedName>
</protein>
<gene>
    <name evidence="1" type="ORF">ALC62_03587</name>
</gene>
<organism evidence="1 2">
    <name type="scientific">Cyphomyrmex costatus</name>
    <dbReference type="NCBI Taxonomy" id="456900"/>
    <lineage>
        <taxon>Eukaryota</taxon>
        <taxon>Metazoa</taxon>
        <taxon>Ecdysozoa</taxon>
        <taxon>Arthropoda</taxon>
        <taxon>Hexapoda</taxon>
        <taxon>Insecta</taxon>
        <taxon>Pterygota</taxon>
        <taxon>Neoptera</taxon>
        <taxon>Endopterygota</taxon>
        <taxon>Hymenoptera</taxon>
        <taxon>Apocrita</taxon>
        <taxon>Aculeata</taxon>
        <taxon>Formicoidea</taxon>
        <taxon>Formicidae</taxon>
        <taxon>Myrmicinae</taxon>
        <taxon>Cyphomyrmex</taxon>
    </lineage>
</organism>